<dbReference type="EMBL" id="HBIV01040922">
    <property type="protein sequence ID" value="CAE0677127.1"/>
    <property type="molecule type" value="Transcribed_RNA"/>
</dbReference>
<feature type="domain" description="Ubiquitin-like" evidence="8">
    <location>
        <begin position="716"/>
        <end position="774"/>
    </location>
</feature>
<dbReference type="GO" id="GO:0071013">
    <property type="term" value="C:catalytic step 2 spliceosome"/>
    <property type="evidence" value="ECO:0007669"/>
    <property type="project" value="TreeGrafter"/>
</dbReference>
<feature type="compositionally biased region" description="Basic and acidic residues" evidence="7">
    <location>
        <begin position="485"/>
        <end position="499"/>
    </location>
</feature>
<feature type="compositionally biased region" description="Acidic residues" evidence="7">
    <location>
        <begin position="355"/>
        <end position="365"/>
    </location>
</feature>
<dbReference type="InterPro" id="IPR022030">
    <property type="entry name" value="SF3A1_dom"/>
</dbReference>
<evidence type="ECO:0000256" key="1">
    <source>
        <dbReference type="ARBA" id="ARBA00004123"/>
    </source>
</evidence>
<evidence type="ECO:0000256" key="3">
    <source>
        <dbReference type="ARBA" id="ARBA00022728"/>
    </source>
</evidence>
<feature type="compositionally biased region" description="Basic and acidic residues" evidence="7">
    <location>
        <begin position="105"/>
        <end position="117"/>
    </location>
</feature>
<dbReference type="PANTHER" id="PTHR15316">
    <property type="entry name" value="SPLICEOSOME ASSOCIATED PROTEIN 114/SWAP SPLICING FACTOR-RELATED"/>
    <property type="match status" value="1"/>
</dbReference>
<dbReference type="GO" id="GO:0005686">
    <property type="term" value="C:U2 snRNP"/>
    <property type="evidence" value="ECO:0007669"/>
    <property type="project" value="UniProtKB-ARBA"/>
</dbReference>
<feature type="compositionally biased region" description="Basic and acidic residues" evidence="7">
    <location>
        <begin position="128"/>
        <end position="138"/>
    </location>
</feature>
<evidence type="ECO:0000256" key="2">
    <source>
        <dbReference type="ARBA" id="ARBA00022664"/>
    </source>
</evidence>
<organism evidence="10">
    <name type="scientific">Lotharella globosa</name>
    <dbReference type="NCBI Taxonomy" id="91324"/>
    <lineage>
        <taxon>Eukaryota</taxon>
        <taxon>Sar</taxon>
        <taxon>Rhizaria</taxon>
        <taxon>Cercozoa</taxon>
        <taxon>Chlorarachniophyceae</taxon>
        <taxon>Lotharella</taxon>
    </lineage>
</organism>
<dbReference type="SUPFAM" id="SSF54236">
    <property type="entry name" value="Ubiquitin-like"/>
    <property type="match status" value="1"/>
</dbReference>
<dbReference type="InterPro" id="IPR029071">
    <property type="entry name" value="Ubiquitin-like_domsf"/>
</dbReference>
<evidence type="ECO:0000256" key="4">
    <source>
        <dbReference type="ARBA" id="ARBA00022737"/>
    </source>
</evidence>
<feature type="compositionally biased region" description="Polar residues" evidence="7">
    <location>
        <begin position="502"/>
        <end position="524"/>
    </location>
</feature>
<evidence type="ECO:0000256" key="7">
    <source>
        <dbReference type="SAM" id="MobiDB-lite"/>
    </source>
</evidence>
<feature type="region of interest" description="Disordered" evidence="7">
    <location>
        <begin position="461"/>
        <end position="680"/>
    </location>
</feature>
<feature type="domain" description="SURP motif" evidence="9">
    <location>
        <begin position="185"/>
        <end position="227"/>
    </location>
</feature>
<keyword evidence="3" id="KW-0747">Spliceosome</keyword>
<proteinExistence type="predicted"/>
<dbReference type="Gene3D" id="1.10.10.790">
    <property type="entry name" value="Surp module"/>
    <property type="match status" value="2"/>
</dbReference>
<name>A0A6V3S4L2_9EUKA</name>
<dbReference type="SUPFAM" id="SSF109905">
    <property type="entry name" value="Surp module (SWAP domain)"/>
    <property type="match status" value="2"/>
</dbReference>
<evidence type="ECO:0008006" key="11">
    <source>
        <dbReference type="Google" id="ProtNLM"/>
    </source>
</evidence>
<feature type="region of interest" description="Disordered" evidence="7">
    <location>
        <begin position="330"/>
        <end position="392"/>
    </location>
</feature>
<dbReference type="InterPro" id="IPR045146">
    <property type="entry name" value="SF3A1"/>
</dbReference>
<dbReference type="SMART" id="SM00648">
    <property type="entry name" value="SWAP"/>
    <property type="match status" value="2"/>
</dbReference>
<gene>
    <name evidence="10" type="ORF">LGLO00237_LOCUS28907</name>
</gene>
<dbReference type="InterPro" id="IPR000626">
    <property type="entry name" value="Ubiquitin-like_dom"/>
</dbReference>
<keyword evidence="2" id="KW-0507">mRNA processing</keyword>
<comment type="subcellular location">
    <subcellularLocation>
        <location evidence="1">Nucleus</location>
    </subcellularLocation>
</comment>
<keyword evidence="6" id="KW-0539">Nucleus</keyword>
<dbReference type="InterPro" id="IPR035967">
    <property type="entry name" value="SWAP/Surp_sf"/>
</dbReference>
<protein>
    <recommendedName>
        <fullName evidence="11">Splicing factor 3A subunit 1</fullName>
    </recommendedName>
</protein>
<dbReference type="Pfam" id="PF12230">
    <property type="entry name" value="PRP21_like_P"/>
    <property type="match status" value="1"/>
</dbReference>
<evidence type="ECO:0000313" key="10">
    <source>
        <dbReference type="EMBL" id="CAE0677127.1"/>
    </source>
</evidence>
<dbReference type="PROSITE" id="PS50053">
    <property type="entry name" value="UBIQUITIN_2"/>
    <property type="match status" value="1"/>
</dbReference>
<feature type="region of interest" description="Disordered" evidence="7">
    <location>
        <begin position="1"/>
        <end position="29"/>
    </location>
</feature>
<feature type="compositionally biased region" description="Pro residues" evidence="7">
    <location>
        <begin position="566"/>
        <end position="656"/>
    </location>
</feature>
<dbReference type="Pfam" id="PF01805">
    <property type="entry name" value="Surp"/>
    <property type="match status" value="2"/>
</dbReference>
<dbReference type="InterPro" id="IPR000061">
    <property type="entry name" value="Surp"/>
</dbReference>
<evidence type="ECO:0000256" key="6">
    <source>
        <dbReference type="ARBA" id="ARBA00023242"/>
    </source>
</evidence>
<feature type="compositionally biased region" description="Low complexity" evidence="7">
    <location>
        <begin position="1"/>
        <end position="12"/>
    </location>
</feature>
<dbReference type="FunFam" id="1.10.10.790:FF:000002">
    <property type="entry name" value="Splicing factor 3A subunit 1"/>
    <property type="match status" value="1"/>
</dbReference>
<dbReference type="PANTHER" id="PTHR15316:SF1">
    <property type="entry name" value="SPLICING FACTOR 3A SUBUNIT 1"/>
    <property type="match status" value="1"/>
</dbReference>
<dbReference type="GO" id="GO:0045292">
    <property type="term" value="P:mRNA cis splicing, via spliceosome"/>
    <property type="evidence" value="ECO:0007669"/>
    <property type="project" value="InterPro"/>
</dbReference>
<evidence type="ECO:0000259" key="8">
    <source>
        <dbReference type="PROSITE" id="PS50053"/>
    </source>
</evidence>
<dbReference type="PROSITE" id="PS50128">
    <property type="entry name" value="SURP"/>
    <property type="match status" value="2"/>
</dbReference>
<feature type="domain" description="SURP motif" evidence="9">
    <location>
        <begin position="50"/>
        <end position="92"/>
    </location>
</feature>
<reference evidence="10" key="1">
    <citation type="submission" date="2021-01" db="EMBL/GenBank/DDBJ databases">
        <authorList>
            <person name="Corre E."/>
            <person name="Pelletier E."/>
            <person name="Niang G."/>
            <person name="Scheremetjew M."/>
            <person name="Finn R."/>
            <person name="Kale V."/>
            <person name="Holt S."/>
            <person name="Cochrane G."/>
            <person name="Meng A."/>
            <person name="Brown T."/>
            <person name="Cohen L."/>
        </authorList>
    </citation>
    <scope>NUCLEOTIDE SEQUENCE</scope>
    <source>
        <strain evidence="10">CCCM811</strain>
    </source>
</reference>
<dbReference type="GO" id="GO:0000381">
    <property type="term" value="P:regulation of alternative mRNA splicing, via spliceosome"/>
    <property type="evidence" value="ECO:0007669"/>
    <property type="project" value="TreeGrafter"/>
</dbReference>
<feature type="compositionally biased region" description="Polar residues" evidence="7">
    <location>
        <begin position="665"/>
        <end position="674"/>
    </location>
</feature>
<evidence type="ECO:0000256" key="5">
    <source>
        <dbReference type="ARBA" id="ARBA00023187"/>
    </source>
</evidence>
<accession>A0A6V3S4L2</accession>
<sequence>MPEAETAAAATTNGSHAANGDAAAMEQEKNPETFGTKVGIIVPPPDIKVIVDRTAQFIARLGKPFEREIIARNGKNKQFQFLFPENHYHAYYLDMIQQMKSGEAQAKKEQEEREKAAKAQADAAAQAEEEKRMEEEAKRKRTLKEKLYMQLANLKIAQTKLAEDPPPNVYSIRTPSIVYAIDVDIIKLTAQFVARNGRQFLAGLTAREQRNSQFEFLNPAHPLFTFFQKLVDAYAKVIIPPKQMQDEVRRRVTNPETIYQEVLVRSEWEKIRRADDAKKAGEDEAEELFMQTIDWHDFVVVETITFNKEDDEYLPPPCKDYDEMLQALNAPAGGPPAAPANTGAGSGTTGGNADMEMDMDMEEPDDKGRQMPPPRPAAFDNTRKQAAEARSTQYVKSPITGQLIHVDEMEEHMRIALLDPKWKEKKEAMDARKRASVAEAGSDIAKNLDIIARARPDVFITPEDNSAGAEIDDSALFQPRTRMKKPTEPKQKGGVDVKATKSAPTASTGSRTLSAAASKPNLSMVSKAPEPPSSIHPSRLQQMGMQPPRGAPPPSSQPPQQGMPPRGMPGRPPVMPGMPPRPGMPPVPGRPPMPGMPPFGFPGMPPFGRPPMRGMPPMPGRPPMPGMPMPGRPPQPGAPPPMPGMPQHQPPPPSGMPPEKKQRTEAPQPTTISEQDFAKQHPGALTVKVVVPLDTKRAQWKFNGQVLEVILPGVLDKVSLLKQKLKALLNDMPTQKMRLRMSGGGIFLKDAQSFGQLNIASGAMIDLSVKERGRRKR</sequence>
<feature type="region of interest" description="Disordered" evidence="7">
    <location>
        <begin position="103"/>
        <end position="138"/>
    </location>
</feature>
<dbReference type="AlphaFoldDB" id="A0A6V3S4L2"/>
<dbReference type="FunFam" id="1.10.10.790:FF:000001">
    <property type="entry name" value="Splicing factor 3a, subunit 1"/>
    <property type="match status" value="1"/>
</dbReference>
<keyword evidence="4" id="KW-0677">Repeat</keyword>
<dbReference type="Gene3D" id="3.10.20.90">
    <property type="entry name" value="Phosphatidylinositol 3-kinase Catalytic Subunit, Chain A, domain 1"/>
    <property type="match status" value="1"/>
</dbReference>
<dbReference type="GO" id="GO:0071004">
    <property type="term" value="C:U2-type prespliceosome"/>
    <property type="evidence" value="ECO:0007669"/>
    <property type="project" value="TreeGrafter"/>
</dbReference>
<evidence type="ECO:0000259" key="9">
    <source>
        <dbReference type="PROSITE" id="PS50128"/>
    </source>
</evidence>
<keyword evidence="5" id="KW-0508">mRNA splicing</keyword>
<dbReference type="GO" id="GO:0003723">
    <property type="term" value="F:RNA binding"/>
    <property type="evidence" value="ECO:0007669"/>
    <property type="project" value="InterPro"/>
</dbReference>